<dbReference type="PANTHER" id="PTHR46268:SF6">
    <property type="entry name" value="UNIVERSAL STRESS PROTEIN UP12"/>
    <property type="match status" value="1"/>
</dbReference>
<evidence type="ECO:0000313" key="3">
    <source>
        <dbReference type="EMBL" id="MRX64471.1"/>
    </source>
</evidence>
<dbReference type="CDD" id="cd00293">
    <property type="entry name" value="USP-like"/>
    <property type="match status" value="1"/>
</dbReference>
<dbReference type="Gene3D" id="3.40.50.620">
    <property type="entry name" value="HUPs"/>
    <property type="match status" value="2"/>
</dbReference>
<organism evidence="3 4">
    <name type="scientific">Maribacter luteus</name>
    <dbReference type="NCBI Taxonomy" id="2594478"/>
    <lineage>
        <taxon>Bacteria</taxon>
        <taxon>Pseudomonadati</taxon>
        <taxon>Bacteroidota</taxon>
        <taxon>Flavobacteriia</taxon>
        <taxon>Flavobacteriales</taxon>
        <taxon>Flavobacteriaceae</taxon>
        <taxon>Maribacter</taxon>
    </lineage>
</organism>
<protein>
    <submittedName>
        <fullName evidence="3">Universal stress protein</fullName>
    </submittedName>
</protein>
<dbReference type="InterPro" id="IPR014729">
    <property type="entry name" value="Rossmann-like_a/b/a_fold"/>
</dbReference>
<gene>
    <name evidence="3" type="ORF">GJ691_09840</name>
</gene>
<dbReference type="EMBL" id="WKJH01000006">
    <property type="protein sequence ID" value="MRX64471.1"/>
    <property type="molecule type" value="Genomic_DNA"/>
</dbReference>
<dbReference type="PRINTS" id="PR01438">
    <property type="entry name" value="UNVRSLSTRESS"/>
</dbReference>
<dbReference type="Pfam" id="PF00582">
    <property type="entry name" value="Usp"/>
    <property type="match status" value="1"/>
</dbReference>
<dbReference type="PANTHER" id="PTHR46268">
    <property type="entry name" value="STRESS RESPONSE PROTEIN NHAX"/>
    <property type="match status" value="1"/>
</dbReference>
<evidence type="ECO:0000256" key="1">
    <source>
        <dbReference type="ARBA" id="ARBA00008791"/>
    </source>
</evidence>
<feature type="domain" description="UspA" evidence="2">
    <location>
        <begin position="1"/>
        <end position="147"/>
    </location>
</feature>
<dbReference type="SUPFAM" id="SSF52402">
    <property type="entry name" value="Adenine nucleotide alpha hydrolases-like"/>
    <property type="match status" value="2"/>
</dbReference>
<reference evidence="3 4" key="1">
    <citation type="submission" date="2019-11" db="EMBL/GenBank/DDBJ databases">
        <title>Maribacter lutea sp. nov., a marine bacterium isolated from intertidal sand.</title>
        <authorList>
            <person name="Liu A."/>
        </authorList>
    </citation>
    <scope>NUCLEOTIDE SEQUENCE [LARGE SCALE GENOMIC DNA]</scope>
    <source>
        <strain evidence="3 4">RZ05</strain>
    </source>
</reference>
<keyword evidence="4" id="KW-1185">Reference proteome</keyword>
<sequence>MKTVLLPTDFSDNAWNAIFTALKIFETADCNFVLLNSYEPKITNLLGNKSKERLGVIYDSLSKNSKAQLKKTIEYLNTHHERNNHSFEFKSISNNLESAINEVVGEKDVDLIVMGTKGATGAKEVFLGSNTVRVIKKVRKCPIIAVPEDYDFKKLKKVVFPTDFTHTYLKRELRPLVDLVSLWKAEIYILQIAQENQLDEDQREHMKMLSKYLKGVDHSFHTVEMWNNVSEATAEFAKKNNADFIALIHYPHTFMEKLTREPVVRKIGFHTKIPLLILPDI</sequence>
<dbReference type="AlphaFoldDB" id="A0A6I2MKY7"/>
<evidence type="ECO:0000313" key="4">
    <source>
        <dbReference type="Proteomes" id="UP000443153"/>
    </source>
</evidence>
<dbReference type="InterPro" id="IPR006016">
    <property type="entry name" value="UspA"/>
</dbReference>
<name>A0A6I2MKY7_9FLAO</name>
<evidence type="ECO:0000259" key="2">
    <source>
        <dbReference type="Pfam" id="PF00582"/>
    </source>
</evidence>
<proteinExistence type="inferred from homology"/>
<dbReference type="Proteomes" id="UP000443153">
    <property type="component" value="Unassembled WGS sequence"/>
</dbReference>
<comment type="similarity">
    <text evidence="1">Belongs to the universal stress protein A family.</text>
</comment>
<dbReference type="RefSeq" id="WP_154366373.1">
    <property type="nucleotide sequence ID" value="NZ_WKJH01000006.1"/>
</dbReference>
<comment type="caution">
    <text evidence="3">The sequence shown here is derived from an EMBL/GenBank/DDBJ whole genome shotgun (WGS) entry which is preliminary data.</text>
</comment>
<dbReference type="OrthoDB" id="9788959at2"/>
<accession>A0A6I2MKY7</accession>
<dbReference type="InterPro" id="IPR006015">
    <property type="entry name" value="Universal_stress_UspA"/>
</dbReference>